<dbReference type="EMBL" id="JBICBT010000259">
    <property type="protein sequence ID" value="KAL3118928.1"/>
    <property type="molecule type" value="Genomic_DNA"/>
</dbReference>
<evidence type="ECO:0000259" key="3">
    <source>
        <dbReference type="PROSITE" id="PS51043"/>
    </source>
</evidence>
<feature type="compositionally biased region" description="Polar residues" evidence="2">
    <location>
        <begin position="597"/>
        <end position="610"/>
    </location>
</feature>
<feature type="compositionally biased region" description="Polar residues" evidence="2">
    <location>
        <begin position="617"/>
        <end position="630"/>
    </location>
</feature>
<protein>
    <recommendedName>
        <fullName evidence="3">DDHD domain-containing protein</fullName>
    </recommendedName>
</protein>
<dbReference type="PANTHER" id="PTHR23509">
    <property type="entry name" value="PA-PL1 PHOSPHOLIPASE FAMILY"/>
    <property type="match status" value="1"/>
</dbReference>
<evidence type="ECO:0000256" key="2">
    <source>
        <dbReference type="SAM" id="MobiDB-lite"/>
    </source>
</evidence>
<proteinExistence type="inferred from homology"/>
<feature type="compositionally biased region" description="Basic and acidic residues" evidence="2">
    <location>
        <begin position="551"/>
        <end position="561"/>
    </location>
</feature>
<keyword evidence="5" id="KW-1185">Reference proteome</keyword>
<evidence type="ECO:0000256" key="1">
    <source>
        <dbReference type="ARBA" id="ARBA00038464"/>
    </source>
</evidence>
<comment type="caution">
    <text evidence="4">The sequence shown here is derived from an EMBL/GenBank/DDBJ whole genome shotgun (WGS) entry which is preliminary data.</text>
</comment>
<accession>A0ABD2LUJ5</accession>
<dbReference type="InterPro" id="IPR058055">
    <property type="entry name" value="PA-PLA1"/>
</dbReference>
<evidence type="ECO:0000313" key="4">
    <source>
        <dbReference type="EMBL" id="KAL3118928.1"/>
    </source>
</evidence>
<sequence length="814" mass="91253">MDLQQNGGAPSPPNVRPKLASSKKNVITIGKVKKRVTELKCSEVRWFYKNKEEDTKWTPFKGFDSTVLEIAYRRKVGMPLDEAAKAHVEKMAIPQNSVIVLDGNYCADEQMESVSAIYWGEDALKIQRGSWFYADSFQPIRADFADEIETHHLKSFRDNVIPDTPVFSDAESSKKPVLTTLKWNDKEVKWNSVVDVFIAGRKGRVLRWVTRAEGNTPLRRGFKEEANALEGMPSFSDLILVVHGIGQKGYQNLIAKNSAQIREAMLQLMDKNYPNEKRRPAVLPVEWRSALTLDEGVTDVATLPKMEFARSTLNSTLMDLMYYQSPLYRTEIVNGVIRCLNSIYTTFKANNPNFDDPVSIVGHSLGSVIAYDIITRWSPFLLYDQIVSNAIEENMNSSVSGNQRKLFEDFHNSRKRILEIPGFMEQILISQEQQIKFKVKNLFCLGSPLAIFVVMRGSNFKSVIPAHDKLERIFNIFHPYDPVAYRLEPLFHENYRHIRPLKLFSSTSTSARQCYESAVYECHASYLKSLSKNNKKKKKGDGKSGNAEPSNEDKQVDDSSDGKAGQQQQQHPQSEGEDDEQHHFRHCAETDSDDETSPTNNASIRSQHGNPSRRKSPPTNISKTPNTPIMTTFDLDQDDSCGGGAATLAAPEEIDSACEVGEDGYGYGGGGAAVGGDHRLGLGDENQQQQRFMRSTKTTPTTMACSMTTDDVLRRTTTVLEQQQQNGVEQSSATATAATASSSLDETKFGDAAHLIEEIPAERRLPQRIDFQIQPGTVPNGYWAMLRSHFSYWTNMDLAAFLLNAIYPPPPPPS</sequence>
<dbReference type="InterPro" id="IPR004177">
    <property type="entry name" value="DDHD_dom"/>
</dbReference>
<name>A0ABD2LUJ5_9BILA</name>
<feature type="region of interest" description="Disordered" evidence="2">
    <location>
        <begin position="532"/>
        <end position="633"/>
    </location>
</feature>
<dbReference type="SUPFAM" id="SSF53474">
    <property type="entry name" value="alpha/beta-Hydrolases"/>
    <property type="match status" value="1"/>
</dbReference>
<dbReference type="Pfam" id="PF02862">
    <property type="entry name" value="DDHD"/>
    <property type="match status" value="1"/>
</dbReference>
<dbReference type="PROSITE" id="PS51043">
    <property type="entry name" value="DDHD"/>
    <property type="match status" value="1"/>
</dbReference>
<reference evidence="4 5" key="1">
    <citation type="submission" date="2024-10" db="EMBL/GenBank/DDBJ databases">
        <authorList>
            <person name="Kim D."/>
        </authorList>
    </citation>
    <scope>NUCLEOTIDE SEQUENCE [LARGE SCALE GENOMIC DNA]</scope>
    <source>
        <strain evidence="4">BH-2024</strain>
    </source>
</reference>
<dbReference type="InterPro" id="IPR029058">
    <property type="entry name" value="AB_hydrolase_fold"/>
</dbReference>
<feature type="region of interest" description="Disordered" evidence="2">
    <location>
        <begin position="723"/>
        <end position="743"/>
    </location>
</feature>
<feature type="compositionally biased region" description="Basic and acidic residues" evidence="2">
    <location>
        <begin position="580"/>
        <end position="589"/>
    </location>
</feature>
<dbReference type="SMART" id="SM01127">
    <property type="entry name" value="DDHD"/>
    <property type="match status" value="1"/>
</dbReference>
<evidence type="ECO:0000313" key="5">
    <source>
        <dbReference type="Proteomes" id="UP001620626"/>
    </source>
</evidence>
<dbReference type="AlphaFoldDB" id="A0ABD2LUJ5"/>
<feature type="domain" description="DDHD" evidence="3">
    <location>
        <begin position="435"/>
        <end position="808"/>
    </location>
</feature>
<feature type="compositionally biased region" description="Low complexity" evidence="2">
    <location>
        <begin position="731"/>
        <end position="743"/>
    </location>
</feature>
<comment type="similarity">
    <text evidence="1">Belongs to the PA-PLA1 family.</text>
</comment>
<feature type="region of interest" description="Disordered" evidence="2">
    <location>
        <begin position="1"/>
        <end position="20"/>
    </location>
</feature>
<gene>
    <name evidence="4" type="ORF">niasHT_008825</name>
</gene>
<organism evidence="4 5">
    <name type="scientific">Heterodera trifolii</name>
    <dbReference type="NCBI Taxonomy" id="157864"/>
    <lineage>
        <taxon>Eukaryota</taxon>
        <taxon>Metazoa</taxon>
        <taxon>Ecdysozoa</taxon>
        <taxon>Nematoda</taxon>
        <taxon>Chromadorea</taxon>
        <taxon>Rhabditida</taxon>
        <taxon>Tylenchina</taxon>
        <taxon>Tylenchomorpha</taxon>
        <taxon>Tylenchoidea</taxon>
        <taxon>Heteroderidae</taxon>
        <taxon>Heteroderinae</taxon>
        <taxon>Heterodera</taxon>
    </lineage>
</organism>
<dbReference type="Proteomes" id="UP001620626">
    <property type="component" value="Unassembled WGS sequence"/>
</dbReference>
<dbReference type="PANTHER" id="PTHR23509:SF48">
    <property type="entry name" value="INTRACELLULAR PHOSPHOLIPASE A1"/>
    <property type="match status" value="1"/>
</dbReference>